<dbReference type="RefSeq" id="WP_380590527.1">
    <property type="nucleotide sequence ID" value="NZ_JBHSQJ010000171.1"/>
</dbReference>
<dbReference type="Proteomes" id="UP001596174">
    <property type="component" value="Unassembled WGS sequence"/>
</dbReference>
<feature type="compositionally biased region" description="Polar residues" evidence="1">
    <location>
        <begin position="17"/>
        <end position="30"/>
    </location>
</feature>
<evidence type="ECO:0008006" key="4">
    <source>
        <dbReference type="Google" id="ProtNLM"/>
    </source>
</evidence>
<accession>A0ABW1GA38</accession>
<proteinExistence type="predicted"/>
<sequence length="155" mass="17377">MPTRYPNLPPVPADRWNAQTTGPSEATTRRTAMTPTQPVPTTPPDGYTIPPQVARLVEHARTHGWRTLLQWDTESAEVPFLTVQVGRRAGADDGPGPYWWYRLTWHNRDLPHGRLRLFRSGIAHTPTQPKAHDAPSIRAIHEVITAHPLPAAEQP</sequence>
<evidence type="ECO:0000313" key="2">
    <source>
        <dbReference type="EMBL" id="MFC5911484.1"/>
    </source>
</evidence>
<gene>
    <name evidence="2" type="ORF">ACFP3V_30295</name>
</gene>
<organism evidence="2 3">
    <name type="scientific">Streptacidiphilus monticola</name>
    <dbReference type="NCBI Taxonomy" id="2161674"/>
    <lineage>
        <taxon>Bacteria</taxon>
        <taxon>Bacillati</taxon>
        <taxon>Actinomycetota</taxon>
        <taxon>Actinomycetes</taxon>
        <taxon>Kitasatosporales</taxon>
        <taxon>Streptomycetaceae</taxon>
        <taxon>Streptacidiphilus</taxon>
    </lineage>
</organism>
<protein>
    <recommendedName>
        <fullName evidence="4">DUF317 domain-containing protein</fullName>
    </recommendedName>
</protein>
<comment type="caution">
    <text evidence="2">The sequence shown here is derived from an EMBL/GenBank/DDBJ whole genome shotgun (WGS) entry which is preliminary data.</text>
</comment>
<feature type="region of interest" description="Disordered" evidence="1">
    <location>
        <begin position="1"/>
        <end position="46"/>
    </location>
</feature>
<name>A0ABW1GA38_9ACTN</name>
<evidence type="ECO:0000313" key="3">
    <source>
        <dbReference type="Proteomes" id="UP001596174"/>
    </source>
</evidence>
<evidence type="ECO:0000256" key="1">
    <source>
        <dbReference type="SAM" id="MobiDB-lite"/>
    </source>
</evidence>
<keyword evidence="3" id="KW-1185">Reference proteome</keyword>
<reference evidence="3" key="1">
    <citation type="journal article" date="2019" name="Int. J. Syst. Evol. Microbiol.">
        <title>The Global Catalogue of Microorganisms (GCM) 10K type strain sequencing project: providing services to taxonomists for standard genome sequencing and annotation.</title>
        <authorList>
            <consortium name="The Broad Institute Genomics Platform"/>
            <consortium name="The Broad Institute Genome Sequencing Center for Infectious Disease"/>
            <person name="Wu L."/>
            <person name="Ma J."/>
        </authorList>
    </citation>
    <scope>NUCLEOTIDE SEQUENCE [LARGE SCALE GENOMIC DNA]</scope>
    <source>
        <strain evidence="3">JCM 4816</strain>
    </source>
</reference>
<dbReference type="EMBL" id="JBHSQJ010000171">
    <property type="protein sequence ID" value="MFC5911484.1"/>
    <property type="molecule type" value="Genomic_DNA"/>
</dbReference>